<dbReference type="PANTHER" id="PTHR34698:SF2">
    <property type="entry name" value="5-OXOPROLINASE SUBUNIT B"/>
    <property type="match status" value="1"/>
</dbReference>
<sequence>MHSIHITPLGDHALQLTFPDETVDLQLYVDQLCNLSLPGVSDIVPTYAAIAIVYDPLIWDYGVIRKQIAEQLTYTSISTPPPTSIIEIPVCYDPVFGPDLERLAVHHQLTTEEVITMHSMPVYRVQFIGFAPGFPYLSDVHPKIATPRHQTPRFTVSAGSVGIAGKQTGIYPFTSPGGWQIIGRTPIPLFDPFRPEPSFLHAGDHIRFIPISASQFQSWK</sequence>
<dbReference type="GO" id="GO:0017168">
    <property type="term" value="F:5-oxoprolinase (ATP-hydrolyzing) activity"/>
    <property type="evidence" value="ECO:0007669"/>
    <property type="project" value="UniProtKB-EC"/>
</dbReference>
<accession>A0A926NA66</accession>
<dbReference type="SUPFAM" id="SSF160467">
    <property type="entry name" value="PH0987 N-terminal domain-like"/>
    <property type="match status" value="1"/>
</dbReference>
<dbReference type="InterPro" id="IPR010016">
    <property type="entry name" value="PxpB"/>
</dbReference>
<proteinExistence type="predicted"/>
<dbReference type="Gene3D" id="3.30.1360.40">
    <property type="match status" value="1"/>
</dbReference>
<keyword evidence="1" id="KW-0547">Nucleotide-binding</keyword>
<dbReference type="GO" id="GO:0005524">
    <property type="term" value="F:ATP binding"/>
    <property type="evidence" value="ECO:0007669"/>
    <property type="project" value="UniProtKB-KW"/>
</dbReference>
<dbReference type="EC" id="3.5.2.9" evidence="5"/>
<name>A0A926NA66_9BACL</name>
<dbReference type="Gene3D" id="2.40.100.10">
    <property type="entry name" value="Cyclophilin-like"/>
    <property type="match status" value="1"/>
</dbReference>
<keyword evidence="2 5" id="KW-0378">Hydrolase</keyword>
<organism evidence="5 6">
    <name type="scientific">Polycladospora coralii</name>
    <dbReference type="NCBI Taxonomy" id="2771432"/>
    <lineage>
        <taxon>Bacteria</taxon>
        <taxon>Bacillati</taxon>
        <taxon>Bacillota</taxon>
        <taxon>Bacilli</taxon>
        <taxon>Bacillales</taxon>
        <taxon>Thermoactinomycetaceae</taxon>
        <taxon>Polycladospora</taxon>
    </lineage>
</organism>
<dbReference type="PANTHER" id="PTHR34698">
    <property type="entry name" value="5-OXOPROLINASE SUBUNIT B"/>
    <property type="match status" value="1"/>
</dbReference>
<evidence type="ECO:0000259" key="4">
    <source>
        <dbReference type="SMART" id="SM00796"/>
    </source>
</evidence>
<gene>
    <name evidence="5" type="primary">pxpB</name>
    <name evidence="5" type="ORF">IC620_05665</name>
</gene>
<dbReference type="Proteomes" id="UP000661691">
    <property type="component" value="Unassembled WGS sequence"/>
</dbReference>
<dbReference type="AlphaFoldDB" id="A0A926NA66"/>
<dbReference type="EMBL" id="JACXAH010000005">
    <property type="protein sequence ID" value="MBD1371845.1"/>
    <property type="molecule type" value="Genomic_DNA"/>
</dbReference>
<keyword evidence="6" id="KW-1185">Reference proteome</keyword>
<dbReference type="SUPFAM" id="SSF50891">
    <property type="entry name" value="Cyclophilin-like"/>
    <property type="match status" value="1"/>
</dbReference>
<dbReference type="InterPro" id="IPR003833">
    <property type="entry name" value="CT_C_D"/>
</dbReference>
<dbReference type="NCBIfam" id="TIGR00370">
    <property type="entry name" value="5-oxoprolinase subunit PxpB"/>
    <property type="match status" value="1"/>
</dbReference>
<dbReference type="InterPro" id="IPR029000">
    <property type="entry name" value="Cyclophilin-like_dom_sf"/>
</dbReference>
<evidence type="ECO:0000256" key="2">
    <source>
        <dbReference type="ARBA" id="ARBA00022801"/>
    </source>
</evidence>
<comment type="caution">
    <text evidence="5">The sequence shown here is derived from an EMBL/GenBank/DDBJ whole genome shotgun (WGS) entry which is preliminary data.</text>
</comment>
<keyword evidence="3" id="KW-0067">ATP-binding</keyword>
<reference evidence="6" key="1">
    <citation type="submission" date="2022-10" db="EMBL/GenBank/DDBJ databases">
        <title>A novel bacterium of genus Hazenella, isolated from South China Sea.</title>
        <authorList>
            <person name="Huang H."/>
            <person name="Mo K."/>
            <person name="Hu Y."/>
        </authorList>
    </citation>
    <scope>NUCLEOTIDE SEQUENCE [LARGE SCALE GENOMIC DNA]</scope>
    <source>
        <strain evidence="6">IB182357</strain>
    </source>
</reference>
<evidence type="ECO:0000256" key="1">
    <source>
        <dbReference type="ARBA" id="ARBA00022741"/>
    </source>
</evidence>
<protein>
    <submittedName>
        <fullName evidence="5">5-oxoprolinase subunit PxpB</fullName>
        <ecNumber evidence="5">3.5.2.9</ecNumber>
    </submittedName>
</protein>
<evidence type="ECO:0000313" key="5">
    <source>
        <dbReference type="EMBL" id="MBD1371845.1"/>
    </source>
</evidence>
<dbReference type="Pfam" id="PF02682">
    <property type="entry name" value="CT_C_D"/>
    <property type="match status" value="1"/>
</dbReference>
<feature type="domain" description="Carboxyltransferase" evidence="4">
    <location>
        <begin position="4"/>
        <end position="200"/>
    </location>
</feature>
<dbReference type="SMART" id="SM00796">
    <property type="entry name" value="AHS1"/>
    <property type="match status" value="1"/>
</dbReference>
<evidence type="ECO:0000256" key="3">
    <source>
        <dbReference type="ARBA" id="ARBA00022840"/>
    </source>
</evidence>
<evidence type="ECO:0000313" key="6">
    <source>
        <dbReference type="Proteomes" id="UP000661691"/>
    </source>
</evidence>
<dbReference type="RefSeq" id="WP_191138477.1">
    <property type="nucleotide sequence ID" value="NZ_JACXAG020000001.1"/>
</dbReference>